<feature type="compositionally biased region" description="Basic and acidic residues" evidence="1">
    <location>
        <begin position="17"/>
        <end position="38"/>
    </location>
</feature>
<dbReference type="AlphaFoldDB" id="A0AAV6XHI5"/>
<protein>
    <submittedName>
        <fullName evidence="2">Uncharacterized protein</fullName>
    </submittedName>
</protein>
<accession>A0AAV6XHI5</accession>
<name>A0AAV6XHI5_9LAMI</name>
<evidence type="ECO:0000256" key="1">
    <source>
        <dbReference type="SAM" id="MobiDB-lite"/>
    </source>
</evidence>
<dbReference type="EMBL" id="WHWC01000005">
    <property type="protein sequence ID" value="KAG8381823.1"/>
    <property type="molecule type" value="Genomic_DNA"/>
</dbReference>
<gene>
    <name evidence="2" type="ORF">BUALT_Bualt05G0012900</name>
</gene>
<proteinExistence type="predicted"/>
<keyword evidence="3" id="KW-1185">Reference proteome</keyword>
<comment type="caution">
    <text evidence="2">The sequence shown here is derived from an EMBL/GenBank/DDBJ whole genome shotgun (WGS) entry which is preliminary data.</text>
</comment>
<evidence type="ECO:0000313" key="3">
    <source>
        <dbReference type="Proteomes" id="UP000826271"/>
    </source>
</evidence>
<evidence type="ECO:0000313" key="2">
    <source>
        <dbReference type="EMBL" id="KAG8381823.1"/>
    </source>
</evidence>
<sequence length="114" mass="13515">MSIMPMTRRQRVLTESWRQEKQSKRTRENIHGHGNAERVAGRKRILREDEIVSPTSRHVFKWRQEQKKGKPIDEIQNGLFFRGVADVEEAVEGGYGWRRRWPDDDMEAERGGRV</sequence>
<feature type="region of interest" description="Disordered" evidence="1">
    <location>
        <begin position="1"/>
        <end position="38"/>
    </location>
</feature>
<organism evidence="2 3">
    <name type="scientific">Buddleja alternifolia</name>
    <dbReference type="NCBI Taxonomy" id="168488"/>
    <lineage>
        <taxon>Eukaryota</taxon>
        <taxon>Viridiplantae</taxon>
        <taxon>Streptophyta</taxon>
        <taxon>Embryophyta</taxon>
        <taxon>Tracheophyta</taxon>
        <taxon>Spermatophyta</taxon>
        <taxon>Magnoliopsida</taxon>
        <taxon>eudicotyledons</taxon>
        <taxon>Gunneridae</taxon>
        <taxon>Pentapetalae</taxon>
        <taxon>asterids</taxon>
        <taxon>lamiids</taxon>
        <taxon>Lamiales</taxon>
        <taxon>Scrophulariaceae</taxon>
        <taxon>Buddlejeae</taxon>
        <taxon>Buddleja</taxon>
    </lineage>
</organism>
<dbReference type="Proteomes" id="UP000826271">
    <property type="component" value="Unassembled WGS sequence"/>
</dbReference>
<reference evidence="2" key="1">
    <citation type="submission" date="2019-10" db="EMBL/GenBank/DDBJ databases">
        <authorList>
            <person name="Zhang R."/>
            <person name="Pan Y."/>
            <person name="Wang J."/>
            <person name="Ma R."/>
            <person name="Yu S."/>
        </authorList>
    </citation>
    <scope>NUCLEOTIDE SEQUENCE</scope>
    <source>
        <strain evidence="2">LA-IB0</strain>
        <tissue evidence="2">Leaf</tissue>
    </source>
</reference>